<dbReference type="Proteomes" id="UP000693941">
    <property type="component" value="Chromosome"/>
</dbReference>
<dbReference type="GeneID" id="65559170"/>
<dbReference type="InterPro" id="IPR000914">
    <property type="entry name" value="SBP_5_dom"/>
</dbReference>
<evidence type="ECO:0000259" key="6">
    <source>
        <dbReference type="Pfam" id="PF00496"/>
    </source>
</evidence>
<dbReference type="Pfam" id="PF00496">
    <property type="entry name" value="SBP_bac_5"/>
    <property type="match status" value="1"/>
</dbReference>
<evidence type="ECO:0000256" key="4">
    <source>
        <dbReference type="SAM" id="MobiDB-lite"/>
    </source>
</evidence>
<keyword evidence="3" id="KW-0732">Signal</keyword>
<feature type="transmembrane region" description="Helical" evidence="5">
    <location>
        <begin position="12"/>
        <end position="34"/>
    </location>
</feature>
<organism evidence="7 8">
    <name type="scientific">Saccharolobus shibatae</name>
    <dbReference type="NCBI Taxonomy" id="2286"/>
    <lineage>
        <taxon>Archaea</taxon>
        <taxon>Thermoproteota</taxon>
        <taxon>Thermoprotei</taxon>
        <taxon>Sulfolobales</taxon>
        <taxon>Sulfolobaceae</taxon>
        <taxon>Saccharolobus</taxon>
    </lineage>
</organism>
<keyword evidence="2" id="KW-0813">Transport</keyword>
<reference evidence="7" key="1">
    <citation type="journal article" date="2021" name="Environ. Microbiol.">
        <title>New insights into the diversity and evolution of the archaeal mobilome from three complete genomes of Saccharolobus shibatae.</title>
        <authorList>
            <person name="Medvedeva S."/>
            <person name="Brandt D."/>
            <person name="Cvirkaite-Krupovic V."/>
            <person name="Liu Y."/>
            <person name="Severinov K."/>
            <person name="Ishino S."/>
            <person name="Ishino Y."/>
            <person name="Prangishvili D."/>
            <person name="Kalinowski J."/>
            <person name="Krupovic M."/>
        </authorList>
    </citation>
    <scope>NUCLEOTIDE SEQUENCE</scope>
    <source>
        <strain evidence="7">BEU9</strain>
    </source>
</reference>
<protein>
    <submittedName>
        <fullName evidence="7">Dipeptide-binding ABC transporter, periplasmic substrate-binding component</fullName>
    </submittedName>
</protein>
<keyword evidence="5" id="KW-0812">Transmembrane</keyword>
<gene>
    <name evidence="7" type="ORF">J5U21_00634</name>
</gene>
<feature type="region of interest" description="Disordered" evidence="4">
    <location>
        <begin position="42"/>
        <end position="72"/>
    </location>
</feature>
<dbReference type="EMBL" id="CP077715">
    <property type="protein sequence ID" value="QXJ30985.1"/>
    <property type="molecule type" value="Genomic_DNA"/>
</dbReference>
<dbReference type="PANTHER" id="PTHR30290">
    <property type="entry name" value="PERIPLASMIC BINDING COMPONENT OF ABC TRANSPORTER"/>
    <property type="match status" value="1"/>
</dbReference>
<dbReference type="PANTHER" id="PTHR30290:SF9">
    <property type="entry name" value="OLIGOPEPTIDE-BINDING PROTEIN APPA"/>
    <property type="match status" value="1"/>
</dbReference>
<dbReference type="RefSeq" id="WP_218261120.1">
    <property type="nucleotide sequence ID" value="NZ_CP077715.1"/>
</dbReference>
<accession>A0A8F5BTB6</accession>
<dbReference type="GO" id="GO:1904680">
    <property type="term" value="F:peptide transmembrane transporter activity"/>
    <property type="evidence" value="ECO:0007669"/>
    <property type="project" value="TreeGrafter"/>
</dbReference>
<feature type="domain" description="Solute-binding protein family 5" evidence="6">
    <location>
        <begin position="120"/>
        <end position="566"/>
    </location>
</feature>
<dbReference type="GO" id="GO:0015833">
    <property type="term" value="P:peptide transport"/>
    <property type="evidence" value="ECO:0007669"/>
    <property type="project" value="TreeGrafter"/>
</dbReference>
<proteinExistence type="inferred from homology"/>
<dbReference type="InterPro" id="IPR030678">
    <property type="entry name" value="Peptide/Ni-bd"/>
</dbReference>
<dbReference type="AlphaFoldDB" id="A0A8F5BTB6"/>
<keyword evidence="5" id="KW-0472">Membrane</keyword>
<dbReference type="PIRSF" id="PIRSF002741">
    <property type="entry name" value="MppA"/>
    <property type="match status" value="1"/>
</dbReference>
<sequence>MRSHKIFTGLSRTLIAIIVVVIVVIGIAVGILLANHPSSNNISTTTTSSSILSTTTSSSTSSSTSPLTSVSTPSGITVEEAAAPVSVDPASSYDIAGGEIIQNVYQTLVFYNGTNTSSFIGVLAENWTVENNGTTYIFHLWPFITFSNGNPLNATDVWFSIYRTMLINLGISIYTSQALAVNNGLGFVGKLPNGKYGTIMLPNGVLQALEYAGYNFSSNKTIAMEQAAYDLAYILSHFNVSNATIQKVMSYPHQAVVVIDPYTVEFNLDYPYSAFLAALSTSTGAIVDPVFVDENGGVQIDTSNTYLSTHALGSGPYVLETPIGGSYVVLNASPNYWASKVPTKDLNPMLETPKIKTIIIDYQTNEAVRILDLQQGKAQISQIDVINLQELIGSSAAQQLQNLINGKTFPSTYTSGNVTIYIWGPSAQIDFLAIDAYQYPFNITAVRLAIAHAINPVQIQQQVYKGFAINYVGPLDPSLPYYNSSIIGYTYNPSLSIQLLEEAGFKLTLPNGTIVNPNGKPFPTITLTYQTGSTALQDEALLIQQQLAQIGITVQLNPESAVTIVESYLNPPNSSAYPAFQLAGNFPPVLSPIDPVIYLLSQARLHHGNPAFVDNNTINQLIVEAVRTSNPQQLQHIYNQITLLTLAQAQYVWLDDFLAYTVASSSIHGFWYSPGLDGLFYADLY</sequence>
<evidence type="ECO:0000256" key="2">
    <source>
        <dbReference type="ARBA" id="ARBA00022448"/>
    </source>
</evidence>
<dbReference type="CDD" id="cd08512">
    <property type="entry name" value="PBP2_NikA_DppA_OppA_like_7"/>
    <property type="match status" value="1"/>
</dbReference>
<evidence type="ECO:0000256" key="5">
    <source>
        <dbReference type="SAM" id="Phobius"/>
    </source>
</evidence>
<keyword evidence="5" id="KW-1133">Transmembrane helix</keyword>
<evidence type="ECO:0000256" key="3">
    <source>
        <dbReference type="ARBA" id="ARBA00022729"/>
    </source>
</evidence>
<evidence type="ECO:0000313" key="7">
    <source>
        <dbReference type="EMBL" id="QXJ30985.1"/>
    </source>
</evidence>
<name>A0A8F5BTB6_9CREN</name>
<dbReference type="InterPro" id="IPR039424">
    <property type="entry name" value="SBP_5"/>
</dbReference>
<comment type="similarity">
    <text evidence="1">Belongs to the bacterial solute-binding protein 5 family.</text>
</comment>
<evidence type="ECO:0000256" key="1">
    <source>
        <dbReference type="ARBA" id="ARBA00005695"/>
    </source>
</evidence>
<evidence type="ECO:0000313" key="8">
    <source>
        <dbReference type="Proteomes" id="UP000693941"/>
    </source>
</evidence>